<comment type="caution">
    <text evidence="10">The sequence shown here is derived from an EMBL/GenBank/DDBJ whole genome shotgun (WGS) entry which is preliminary data.</text>
</comment>
<dbReference type="AlphaFoldDB" id="A0A815A9J3"/>
<evidence type="ECO:0000256" key="4">
    <source>
        <dbReference type="ARBA" id="ARBA00022771"/>
    </source>
</evidence>
<dbReference type="SUPFAM" id="SSF57903">
    <property type="entry name" value="FYVE/PHD zinc finger"/>
    <property type="match status" value="1"/>
</dbReference>
<proteinExistence type="predicted"/>
<feature type="domain" description="PHD-type" evidence="9">
    <location>
        <begin position="89"/>
        <end position="147"/>
    </location>
</feature>
<evidence type="ECO:0000256" key="6">
    <source>
        <dbReference type="ARBA" id="ARBA00023242"/>
    </source>
</evidence>
<evidence type="ECO:0000256" key="3">
    <source>
        <dbReference type="ARBA" id="ARBA00022723"/>
    </source>
</evidence>
<dbReference type="InterPro" id="IPR013083">
    <property type="entry name" value="Znf_RING/FYVE/PHD"/>
</dbReference>
<gene>
    <name evidence="10" type="ORF">GPM918_LOCUS26383</name>
    <name evidence="11" type="ORF">SRO942_LOCUS26526</name>
</gene>
<evidence type="ECO:0000313" key="10">
    <source>
        <dbReference type="EMBL" id="CAF1256322.1"/>
    </source>
</evidence>
<name>A0A815A9J3_9BILA</name>
<dbReference type="EMBL" id="CAJNOQ010010607">
    <property type="protein sequence ID" value="CAF1256322.1"/>
    <property type="molecule type" value="Genomic_DNA"/>
</dbReference>
<accession>A0A815A9J3</accession>
<sequence length="157" mass="17749">MSSVPSCIRTPYSNSMMTRIRSEDNLLPCPLPIPIHGTGFNGMCIRSTSSCHSPSVMHRPLSQMYPAEMQHLMIRQHSPRYSTSHYPITEICCICLKESNMDDNFIFCGSGCNRFYHGSCVGLTQNAIRLIRGQTFAEWVCDYCHVTKKIPPVKLIS</sequence>
<dbReference type="Proteomes" id="UP000663829">
    <property type="component" value="Unassembled WGS sequence"/>
</dbReference>
<dbReference type="GO" id="GO:0005634">
    <property type="term" value="C:nucleus"/>
    <property type="evidence" value="ECO:0007669"/>
    <property type="project" value="UniProtKB-SubCell"/>
</dbReference>
<keyword evidence="12" id="KW-1185">Reference proteome</keyword>
<evidence type="ECO:0000259" key="9">
    <source>
        <dbReference type="PROSITE" id="PS50016"/>
    </source>
</evidence>
<dbReference type="PANTHER" id="PTHR23194:SF16">
    <property type="entry name" value="PROTEIN PYGOPUS"/>
    <property type="match status" value="1"/>
</dbReference>
<dbReference type="CDD" id="cd15551">
    <property type="entry name" value="PHD_PYGO"/>
    <property type="match status" value="1"/>
</dbReference>
<dbReference type="OrthoDB" id="270215at2759"/>
<dbReference type="Proteomes" id="UP000681722">
    <property type="component" value="Unassembled WGS sequence"/>
</dbReference>
<protein>
    <recommendedName>
        <fullName evidence="9">PHD-type domain-containing protein</fullName>
    </recommendedName>
</protein>
<reference evidence="10" key="1">
    <citation type="submission" date="2021-02" db="EMBL/GenBank/DDBJ databases">
        <authorList>
            <person name="Nowell W R."/>
        </authorList>
    </citation>
    <scope>NUCLEOTIDE SEQUENCE</scope>
</reference>
<dbReference type="GO" id="GO:0008270">
    <property type="term" value="F:zinc ion binding"/>
    <property type="evidence" value="ECO:0007669"/>
    <property type="project" value="UniProtKB-KW"/>
</dbReference>
<dbReference type="EMBL" id="CAJOBC010016732">
    <property type="protein sequence ID" value="CAF4029694.1"/>
    <property type="molecule type" value="Genomic_DNA"/>
</dbReference>
<dbReference type="PANTHER" id="PTHR23194">
    <property type="entry name" value="PYGOPUS"/>
    <property type="match status" value="1"/>
</dbReference>
<keyword evidence="4 8" id="KW-0863">Zinc-finger</keyword>
<dbReference type="SMART" id="SM00249">
    <property type="entry name" value="PHD"/>
    <property type="match status" value="1"/>
</dbReference>
<dbReference type="InterPro" id="IPR019787">
    <property type="entry name" value="Znf_PHD-finger"/>
</dbReference>
<dbReference type="InterPro" id="IPR052475">
    <property type="entry name" value="Wnt_Signal_Transd_Protein"/>
</dbReference>
<evidence type="ECO:0000256" key="2">
    <source>
        <dbReference type="ARBA" id="ARBA00022687"/>
    </source>
</evidence>
<evidence type="ECO:0000256" key="7">
    <source>
        <dbReference type="ARBA" id="ARBA00037400"/>
    </source>
</evidence>
<dbReference type="PROSITE" id="PS01359">
    <property type="entry name" value="ZF_PHD_1"/>
    <property type="match status" value="1"/>
</dbReference>
<dbReference type="InterPro" id="IPR019786">
    <property type="entry name" value="Zinc_finger_PHD-type_CS"/>
</dbReference>
<keyword evidence="6" id="KW-0539">Nucleus</keyword>
<dbReference type="InterPro" id="IPR001965">
    <property type="entry name" value="Znf_PHD"/>
</dbReference>
<dbReference type="GO" id="GO:0016055">
    <property type="term" value="P:Wnt signaling pathway"/>
    <property type="evidence" value="ECO:0007669"/>
    <property type="project" value="UniProtKB-KW"/>
</dbReference>
<evidence type="ECO:0000256" key="8">
    <source>
        <dbReference type="PROSITE-ProRule" id="PRU00146"/>
    </source>
</evidence>
<comment type="subcellular location">
    <subcellularLocation>
        <location evidence="1">Nucleus</location>
    </subcellularLocation>
</comment>
<organism evidence="10 12">
    <name type="scientific">Didymodactylos carnosus</name>
    <dbReference type="NCBI Taxonomy" id="1234261"/>
    <lineage>
        <taxon>Eukaryota</taxon>
        <taxon>Metazoa</taxon>
        <taxon>Spiralia</taxon>
        <taxon>Gnathifera</taxon>
        <taxon>Rotifera</taxon>
        <taxon>Eurotatoria</taxon>
        <taxon>Bdelloidea</taxon>
        <taxon>Philodinida</taxon>
        <taxon>Philodinidae</taxon>
        <taxon>Didymodactylos</taxon>
    </lineage>
</organism>
<dbReference type="Gene3D" id="3.30.40.10">
    <property type="entry name" value="Zinc/RING finger domain, C3HC4 (zinc finger)"/>
    <property type="match status" value="1"/>
</dbReference>
<evidence type="ECO:0000256" key="1">
    <source>
        <dbReference type="ARBA" id="ARBA00004123"/>
    </source>
</evidence>
<evidence type="ECO:0000313" key="12">
    <source>
        <dbReference type="Proteomes" id="UP000663829"/>
    </source>
</evidence>
<evidence type="ECO:0000256" key="5">
    <source>
        <dbReference type="ARBA" id="ARBA00022833"/>
    </source>
</evidence>
<keyword evidence="2" id="KW-0879">Wnt signaling pathway</keyword>
<comment type="function">
    <text evidence="7">Involved in signal transduction through the Wnt pathway.</text>
</comment>
<keyword evidence="5" id="KW-0862">Zinc</keyword>
<keyword evidence="3" id="KW-0479">Metal-binding</keyword>
<dbReference type="InterPro" id="IPR011011">
    <property type="entry name" value="Znf_FYVE_PHD"/>
</dbReference>
<dbReference type="PROSITE" id="PS50016">
    <property type="entry name" value="ZF_PHD_2"/>
    <property type="match status" value="1"/>
</dbReference>
<evidence type="ECO:0000313" key="11">
    <source>
        <dbReference type="EMBL" id="CAF4029694.1"/>
    </source>
</evidence>
<dbReference type="Pfam" id="PF00628">
    <property type="entry name" value="PHD"/>
    <property type="match status" value="1"/>
</dbReference>